<reference evidence="3" key="1">
    <citation type="submission" date="2016-10" db="EMBL/GenBank/DDBJ databases">
        <authorList>
            <person name="Varghese N."/>
        </authorList>
    </citation>
    <scope>NUCLEOTIDE SEQUENCE [LARGE SCALE GENOMIC DNA]</scope>
    <source>
        <strain evidence="3">CGMCC 1.12284</strain>
    </source>
</reference>
<keyword evidence="1" id="KW-0472">Membrane</keyword>
<sequence length="64" mass="6835">MGFLQAVSQIVLGVNFLFLLLLGFSFVFAEPGTGAYIVAQLTLIPVVLSLVASVAVIYTGWDPF</sequence>
<proteinExistence type="predicted"/>
<dbReference type="STRING" id="1202768.SAMN05216285_3984"/>
<dbReference type="Proteomes" id="UP000183275">
    <property type="component" value="Unassembled WGS sequence"/>
</dbReference>
<dbReference type="EMBL" id="FOIS01000005">
    <property type="protein sequence ID" value="SEW31321.1"/>
    <property type="molecule type" value="Genomic_DNA"/>
</dbReference>
<feature type="transmembrane region" description="Helical" evidence="1">
    <location>
        <begin position="41"/>
        <end position="61"/>
    </location>
</feature>
<keyword evidence="3" id="KW-1185">Reference proteome</keyword>
<evidence type="ECO:0000313" key="2">
    <source>
        <dbReference type="EMBL" id="SEW31321.1"/>
    </source>
</evidence>
<evidence type="ECO:0000313" key="3">
    <source>
        <dbReference type="Proteomes" id="UP000183275"/>
    </source>
</evidence>
<feature type="transmembrane region" description="Helical" evidence="1">
    <location>
        <begin position="6"/>
        <end position="29"/>
    </location>
</feature>
<gene>
    <name evidence="2" type="ORF">SAMN05216285_3984</name>
</gene>
<evidence type="ECO:0000256" key="1">
    <source>
        <dbReference type="SAM" id="Phobius"/>
    </source>
</evidence>
<protein>
    <submittedName>
        <fullName evidence="2">Uncharacterized protein</fullName>
    </submittedName>
</protein>
<accession>A0A1I0QV50</accession>
<keyword evidence="1" id="KW-1133">Transmembrane helix</keyword>
<name>A0A1I0QV50_9EURY</name>
<organism evidence="2 3">
    <name type="scientific">Natrinema salifodinae</name>
    <dbReference type="NCBI Taxonomy" id="1202768"/>
    <lineage>
        <taxon>Archaea</taxon>
        <taxon>Methanobacteriati</taxon>
        <taxon>Methanobacteriota</taxon>
        <taxon>Stenosarchaea group</taxon>
        <taxon>Halobacteria</taxon>
        <taxon>Halobacteriales</taxon>
        <taxon>Natrialbaceae</taxon>
        <taxon>Natrinema</taxon>
    </lineage>
</organism>
<keyword evidence="1" id="KW-0812">Transmembrane</keyword>
<dbReference type="eggNOG" id="arCOG11096">
    <property type="taxonomic scope" value="Archaea"/>
</dbReference>
<dbReference type="AlphaFoldDB" id="A0A1I0QV50"/>
<dbReference type="RefSeq" id="WP_049989962.1">
    <property type="nucleotide sequence ID" value="NZ_FOIS01000005.1"/>
</dbReference>